<evidence type="ECO:0000256" key="7">
    <source>
        <dbReference type="ARBA" id="ARBA00023157"/>
    </source>
</evidence>
<keyword evidence="7" id="KW-1015">Disulfide bond</keyword>
<protein>
    <recommendedName>
        <fullName evidence="10">Subtilisin inhibitor domain-containing protein</fullName>
    </recommendedName>
</protein>
<dbReference type="RefSeq" id="WP_344658132.1">
    <property type="nucleotide sequence ID" value="NZ_BAAAQM010000018.1"/>
</dbReference>
<feature type="domain" description="Subtilisin inhibitor" evidence="10">
    <location>
        <begin position="76"/>
        <end position="134"/>
    </location>
</feature>
<dbReference type="Gene3D" id="3.30.350.10">
    <property type="entry name" value="Subtilisin inhibitor-like"/>
    <property type="match status" value="1"/>
</dbReference>
<evidence type="ECO:0000256" key="6">
    <source>
        <dbReference type="ARBA" id="ARBA00022900"/>
    </source>
</evidence>
<dbReference type="InterPro" id="IPR036819">
    <property type="entry name" value="Subtilisin_inhibitor-like_sf"/>
</dbReference>
<dbReference type="Proteomes" id="UP001499854">
    <property type="component" value="Unassembled WGS sequence"/>
</dbReference>
<feature type="signal peptide" evidence="9">
    <location>
        <begin position="1"/>
        <end position="24"/>
    </location>
</feature>
<dbReference type="EMBL" id="BAAAQM010000018">
    <property type="protein sequence ID" value="GAA1972651.1"/>
    <property type="molecule type" value="Genomic_DNA"/>
</dbReference>
<evidence type="ECO:0000256" key="2">
    <source>
        <dbReference type="ARBA" id="ARBA00010472"/>
    </source>
</evidence>
<evidence type="ECO:0000256" key="8">
    <source>
        <dbReference type="RuleBase" id="RU003471"/>
    </source>
</evidence>
<proteinExistence type="inferred from homology"/>
<reference evidence="11 12" key="1">
    <citation type="journal article" date="2019" name="Int. J. Syst. Evol. Microbiol.">
        <title>The Global Catalogue of Microorganisms (GCM) 10K type strain sequencing project: providing services to taxonomists for standard genome sequencing and annotation.</title>
        <authorList>
            <consortium name="The Broad Institute Genomics Platform"/>
            <consortium name="The Broad Institute Genome Sequencing Center for Infectious Disease"/>
            <person name="Wu L."/>
            <person name="Ma J."/>
        </authorList>
    </citation>
    <scope>NUCLEOTIDE SEQUENCE [LARGE SCALE GENOMIC DNA]</scope>
    <source>
        <strain evidence="11 12">JCM 16013</strain>
    </source>
</reference>
<evidence type="ECO:0000259" key="10">
    <source>
        <dbReference type="Pfam" id="PF00720"/>
    </source>
</evidence>
<evidence type="ECO:0000313" key="12">
    <source>
        <dbReference type="Proteomes" id="UP001499854"/>
    </source>
</evidence>
<comment type="subunit">
    <text evidence="3">Homodimer.</text>
</comment>
<dbReference type="PRINTS" id="PR00294">
    <property type="entry name" value="SSBTLNINHBTR"/>
</dbReference>
<dbReference type="InterPro" id="IPR023549">
    <property type="entry name" value="Subtilisin_inhibitor"/>
</dbReference>
<sequence length="148" mass="15108">MTISIVRRAGAAAAAALLSGAVAAAGAPSAAAASFHVIGGFHLKRVQSIDGRTETALLLCESSSFGARPGRIHGFGNLKDPTAACAELAAAHGDFAALDVHPTWLAPMLMAPVHVEAHGTWKGAEVHYAHDFPNNGALAKQSGDVFAF</sequence>
<evidence type="ECO:0000256" key="5">
    <source>
        <dbReference type="ARBA" id="ARBA00022690"/>
    </source>
</evidence>
<evidence type="ECO:0000256" key="1">
    <source>
        <dbReference type="ARBA" id="ARBA00004613"/>
    </source>
</evidence>
<comment type="subcellular location">
    <subcellularLocation>
        <location evidence="1">Secreted</location>
    </subcellularLocation>
</comment>
<comment type="caution">
    <text evidence="11">The sequence shown here is derived from an EMBL/GenBank/DDBJ whole genome shotgun (WGS) entry which is preliminary data.</text>
</comment>
<name>A0ABN2RQ26_9ACTN</name>
<keyword evidence="5 8" id="KW-0646">Protease inhibitor</keyword>
<keyword evidence="4" id="KW-0964">Secreted</keyword>
<evidence type="ECO:0000256" key="4">
    <source>
        <dbReference type="ARBA" id="ARBA00022525"/>
    </source>
</evidence>
<evidence type="ECO:0000256" key="9">
    <source>
        <dbReference type="SAM" id="SignalP"/>
    </source>
</evidence>
<organism evidence="11 12">
    <name type="scientific">Catenulispora subtropica</name>
    <dbReference type="NCBI Taxonomy" id="450798"/>
    <lineage>
        <taxon>Bacteria</taxon>
        <taxon>Bacillati</taxon>
        <taxon>Actinomycetota</taxon>
        <taxon>Actinomycetes</taxon>
        <taxon>Catenulisporales</taxon>
        <taxon>Catenulisporaceae</taxon>
        <taxon>Catenulispora</taxon>
    </lineage>
</organism>
<keyword evidence="9" id="KW-0732">Signal</keyword>
<evidence type="ECO:0000256" key="3">
    <source>
        <dbReference type="ARBA" id="ARBA00011738"/>
    </source>
</evidence>
<dbReference type="Pfam" id="PF00720">
    <property type="entry name" value="SSI"/>
    <property type="match status" value="1"/>
</dbReference>
<evidence type="ECO:0000313" key="11">
    <source>
        <dbReference type="EMBL" id="GAA1972651.1"/>
    </source>
</evidence>
<dbReference type="InterPro" id="IPR000691">
    <property type="entry name" value="Prot_inh_I16_SSI"/>
</dbReference>
<dbReference type="InterPro" id="IPR006311">
    <property type="entry name" value="TAT_signal"/>
</dbReference>
<feature type="chain" id="PRO_5045751145" description="Subtilisin inhibitor domain-containing protein" evidence="9">
    <location>
        <begin position="25"/>
        <end position="148"/>
    </location>
</feature>
<comment type="similarity">
    <text evidence="2 8">Belongs to the protease inhibitor I16 (SSI) family.</text>
</comment>
<accession>A0ABN2RQ26</accession>
<keyword evidence="12" id="KW-1185">Reference proteome</keyword>
<dbReference type="SUPFAM" id="SSF55399">
    <property type="entry name" value="Subtilisin inhibitor"/>
    <property type="match status" value="1"/>
</dbReference>
<dbReference type="PROSITE" id="PS51318">
    <property type="entry name" value="TAT"/>
    <property type="match status" value="1"/>
</dbReference>
<keyword evidence="6 8" id="KW-0722">Serine protease inhibitor</keyword>
<gene>
    <name evidence="11" type="ORF">GCM10009838_35400</name>
</gene>